<dbReference type="InterPro" id="IPR001965">
    <property type="entry name" value="Znf_PHD"/>
</dbReference>
<feature type="compositionally biased region" description="Polar residues" evidence="8">
    <location>
        <begin position="8"/>
        <end position="22"/>
    </location>
</feature>
<feature type="compositionally biased region" description="Low complexity" evidence="8">
    <location>
        <begin position="887"/>
        <end position="896"/>
    </location>
</feature>
<keyword evidence="5 7" id="KW-0863">Zinc-finger</keyword>
<dbReference type="GO" id="GO:0031440">
    <property type="term" value="P:regulation of mRNA 3'-end processing"/>
    <property type="evidence" value="ECO:0007669"/>
    <property type="project" value="TreeGrafter"/>
</dbReference>
<gene>
    <name evidence="11" type="ORF">SISSUDRAFT_1047761</name>
</gene>
<accession>A0A166CXE6</accession>
<dbReference type="SMART" id="SM00249">
    <property type="entry name" value="PHD"/>
    <property type="match status" value="1"/>
</dbReference>
<protein>
    <recommendedName>
        <fullName evidence="3">Transcription factor BYE1</fullName>
    </recommendedName>
</protein>
<dbReference type="Pfam" id="PF07744">
    <property type="entry name" value="SPOC"/>
    <property type="match status" value="1"/>
</dbReference>
<dbReference type="GO" id="GO:0006362">
    <property type="term" value="P:transcription elongation by RNA polymerase I"/>
    <property type="evidence" value="ECO:0007669"/>
    <property type="project" value="TreeGrafter"/>
</dbReference>
<dbReference type="InterPro" id="IPR013083">
    <property type="entry name" value="Znf_RING/FYVE/PHD"/>
</dbReference>
<dbReference type="GO" id="GO:0008270">
    <property type="term" value="F:zinc ion binding"/>
    <property type="evidence" value="ECO:0007669"/>
    <property type="project" value="UniProtKB-KW"/>
</dbReference>
<dbReference type="STRING" id="1314776.A0A166CXE6"/>
<dbReference type="InterPro" id="IPR036575">
    <property type="entry name" value="TFIIS_cen_dom_sf"/>
</dbReference>
<feature type="compositionally biased region" description="Basic and acidic residues" evidence="8">
    <location>
        <begin position="958"/>
        <end position="985"/>
    </location>
</feature>
<feature type="domain" description="PHD-type" evidence="9">
    <location>
        <begin position="32"/>
        <end position="82"/>
    </location>
</feature>
<comment type="function">
    <text evidence="1">Negative regulator of transcription elongation.</text>
</comment>
<dbReference type="InterPro" id="IPR019786">
    <property type="entry name" value="Zinc_finger_PHD-type_CS"/>
</dbReference>
<evidence type="ECO:0000256" key="5">
    <source>
        <dbReference type="ARBA" id="ARBA00022771"/>
    </source>
</evidence>
<evidence type="ECO:0000256" key="3">
    <source>
        <dbReference type="ARBA" id="ARBA00021616"/>
    </source>
</evidence>
<feature type="compositionally biased region" description="Basic residues" evidence="8">
    <location>
        <begin position="175"/>
        <end position="184"/>
    </location>
</feature>
<name>A0A166CXE6_9AGAM</name>
<feature type="compositionally biased region" description="Basic and acidic residues" evidence="8">
    <location>
        <begin position="375"/>
        <end position="393"/>
    </location>
</feature>
<dbReference type="Proteomes" id="UP000076798">
    <property type="component" value="Unassembled WGS sequence"/>
</dbReference>
<dbReference type="GO" id="GO:0031564">
    <property type="term" value="P:transcription antitermination"/>
    <property type="evidence" value="ECO:0007669"/>
    <property type="project" value="TreeGrafter"/>
</dbReference>
<evidence type="ECO:0000259" key="9">
    <source>
        <dbReference type="PROSITE" id="PS50016"/>
    </source>
</evidence>
<dbReference type="GO" id="GO:0000977">
    <property type="term" value="F:RNA polymerase II transcription regulatory region sequence-specific DNA binding"/>
    <property type="evidence" value="ECO:0007669"/>
    <property type="project" value="TreeGrafter"/>
</dbReference>
<dbReference type="PROSITE" id="PS50016">
    <property type="entry name" value="ZF_PHD_2"/>
    <property type="match status" value="1"/>
</dbReference>
<proteinExistence type="inferred from homology"/>
<evidence type="ECO:0000256" key="2">
    <source>
        <dbReference type="ARBA" id="ARBA00011050"/>
    </source>
</evidence>
<keyword evidence="12" id="KW-1185">Reference proteome</keyword>
<feature type="region of interest" description="Disordered" evidence="8">
    <location>
        <begin position="524"/>
        <end position="562"/>
    </location>
</feature>
<dbReference type="Pfam" id="PF00628">
    <property type="entry name" value="PHD"/>
    <property type="match status" value="1"/>
</dbReference>
<dbReference type="PROSITE" id="PS01359">
    <property type="entry name" value="ZF_PHD_1"/>
    <property type="match status" value="1"/>
</dbReference>
<evidence type="ECO:0000256" key="7">
    <source>
        <dbReference type="PROSITE-ProRule" id="PRU00146"/>
    </source>
</evidence>
<dbReference type="SMART" id="SM00510">
    <property type="entry name" value="TFS2M"/>
    <property type="match status" value="1"/>
</dbReference>
<evidence type="ECO:0000313" key="11">
    <source>
        <dbReference type="EMBL" id="KZT37924.1"/>
    </source>
</evidence>
<evidence type="ECO:0000313" key="12">
    <source>
        <dbReference type="Proteomes" id="UP000076798"/>
    </source>
</evidence>
<feature type="compositionally biased region" description="Acidic residues" evidence="8">
    <location>
        <begin position="120"/>
        <end position="136"/>
    </location>
</feature>
<feature type="region of interest" description="Disordered" evidence="8">
    <location>
        <begin position="355"/>
        <end position="431"/>
    </location>
</feature>
<feature type="compositionally biased region" description="Pro residues" evidence="8">
    <location>
        <begin position="768"/>
        <end position="785"/>
    </location>
</feature>
<dbReference type="Pfam" id="PF07500">
    <property type="entry name" value="TFIIS_M"/>
    <property type="match status" value="1"/>
</dbReference>
<dbReference type="SUPFAM" id="SSF46942">
    <property type="entry name" value="Elongation factor TFIIS domain 2"/>
    <property type="match status" value="1"/>
</dbReference>
<sequence length="996" mass="108949">MVARSRSRANTNGTHKASSQPPTRRRVQKKETVYCTCREPEDGTPMIQCNLCSEWYHFRCVGITTRDAEDIQLYVCDSCQEATGQKPLMEWEGPEVLKEVEAPLPVAPPSPPESHTNNDSSDEEEPLGSGDEYIEEDQNKKPGLSNAKKPKPRVIQESSDDAELSDAAESLKSATRSKAKSLKRKAPDPVGSSKRKKSESGSSKPSDDPLRKYCLGKLHGILHPIFEKYHEADSEGSEQNDTSANDDEKTNRIGAAAGRFVEELEQCLFDIYSEPDKNGKKAASGKYRERFRMLSFNLEKADRVSLHRRIATLALSPLELSQMSSSDLANDQIKEKIEHAQKESLNQSILKQADTVGPRAKRTHKGEEVIETYDDITRPSKEEDERQERERMMRMRVPSTDNINTTNLPLGSPTVSAPPTGSSIPPTPSRSTFLFPVPDTSLPHESAVDLADLINIDLPDSPRDLEEPSAALDEPVVPDQPVGPPEEPDVVSIPAATSLTLQSPLRSSFNLDAIWSKPAAAIAEEPEELETSNADAEVDAETSISVDSPIKNADSGTTEEADDQDFDLFLGDTEEPMQGVEANPPLDKNQYEKERYEGLPTIWTGNINMPYDANTTYSPKITARQVGGRHMGVSPEAWNLLFPTNHPTIDGRVPIDQSSKYLIDSRLSTTKELLAVAFSPTAPEHQAAYDQIFDFLVGKNRHGLIFPWGKHPRSDAPGRELYIVPLEPSNTLPEYIDLLDELQLPQVRTEKILVGVWILHKGKLVKPATPPPPPAASQPTPPPSLQPSQLLAALGIPLLPRPSVPMVSATPPTIPTIPSALNLGALSKDVVGMSPAQLELVARALNHAQSPHQPPPPMPLSMGLNPAAMPSVLPNFPPNLPFYGHTPTLPQPLGTSGPPPPLGFSAPPMHAVPGSYSPRAPPHHSSSSPHRDDYGQDWNQRGGYRDDRPRDGPPGGRRIYEGGRERGGPSRRGGRDTDGAPRPRDSGWGNRGRGRG</sequence>
<keyword evidence="4" id="KW-0479">Metal-binding</keyword>
<dbReference type="GO" id="GO:0006368">
    <property type="term" value="P:transcription elongation by RNA polymerase II"/>
    <property type="evidence" value="ECO:0007669"/>
    <property type="project" value="TreeGrafter"/>
</dbReference>
<evidence type="ECO:0000259" key="10">
    <source>
        <dbReference type="PROSITE" id="PS51321"/>
    </source>
</evidence>
<dbReference type="PROSITE" id="PS51321">
    <property type="entry name" value="TFIIS_CENTRAL"/>
    <property type="match status" value="1"/>
</dbReference>
<feature type="region of interest" description="Disordered" evidence="8">
    <location>
        <begin position="103"/>
        <end position="212"/>
    </location>
</feature>
<evidence type="ECO:0000256" key="1">
    <source>
        <dbReference type="ARBA" id="ARBA00002311"/>
    </source>
</evidence>
<evidence type="ECO:0000256" key="8">
    <source>
        <dbReference type="SAM" id="MobiDB-lite"/>
    </source>
</evidence>
<dbReference type="AlphaFoldDB" id="A0A166CXE6"/>
<dbReference type="GO" id="GO:0005634">
    <property type="term" value="C:nucleus"/>
    <property type="evidence" value="ECO:0007669"/>
    <property type="project" value="TreeGrafter"/>
</dbReference>
<reference evidence="11 12" key="1">
    <citation type="journal article" date="2016" name="Mol. Biol. Evol.">
        <title>Comparative Genomics of Early-Diverging Mushroom-Forming Fungi Provides Insights into the Origins of Lignocellulose Decay Capabilities.</title>
        <authorList>
            <person name="Nagy L.G."/>
            <person name="Riley R."/>
            <person name="Tritt A."/>
            <person name="Adam C."/>
            <person name="Daum C."/>
            <person name="Floudas D."/>
            <person name="Sun H."/>
            <person name="Yadav J.S."/>
            <person name="Pangilinan J."/>
            <person name="Larsson K.H."/>
            <person name="Matsuura K."/>
            <person name="Barry K."/>
            <person name="Labutti K."/>
            <person name="Kuo R."/>
            <person name="Ohm R.A."/>
            <person name="Bhattacharya S.S."/>
            <person name="Shirouzu T."/>
            <person name="Yoshinaga Y."/>
            <person name="Martin F.M."/>
            <person name="Grigoriev I.V."/>
            <person name="Hibbett D.S."/>
        </authorList>
    </citation>
    <scope>NUCLEOTIDE SEQUENCE [LARGE SCALE GENOMIC DNA]</scope>
    <source>
        <strain evidence="11 12">HHB10207 ss-3</strain>
    </source>
</reference>
<feature type="domain" description="TFIIS central" evidence="10">
    <location>
        <begin position="210"/>
        <end position="356"/>
    </location>
</feature>
<feature type="compositionally biased region" description="Polar residues" evidence="8">
    <location>
        <begin position="399"/>
        <end position="415"/>
    </location>
</feature>
<feature type="compositionally biased region" description="Low complexity" evidence="8">
    <location>
        <begin position="417"/>
        <end position="431"/>
    </location>
</feature>
<dbReference type="EMBL" id="KV428073">
    <property type="protein sequence ID" value="KZT37924.1"/>
    <property type="molecule type" value="Genomic_DNA"/>
</dbReference>
<feature type="region of interest" description="Disordered" evidence="8">
    <location>
        <begin position="767"/>
        <end position="787"/>
    </location>
</feature>
<evidence type="ECO:0000256" key="6">
    <source>
        <dbReference type="ARBA" id="ARBA00022833"/>
    </source>
</evidence>
<dbReference type="SUPFAM" id="SSF57903">
    <property type="entry name" value="FYVE/PHD zinc finger"/>
    <property type="match status" value="1"/>
</dbReference>
<dbReference type="InterPro" id="IPR012921">
    <property type="entry name" value="SPOC_C"/>
</dbReference>
<dbReference type="CDD" id="cd21538">
    <property type="entry name" value="SPOC_TFIIS"/>
    <property type="match status" value="1"/>
</dbReference>
<feature type="region of interest" description="Disordered" evidence="8">
    <location>
        <begin position="887"/>
        <end position="996"/>
    </location>
</feature>
<feature type="compositionally biased region" description="Acidic residues" evidence="8">
    <location>
        <begin position="524"/>
        <end position="540"/>
    </location>
</feature>
<feature type="region of interest" description="Disordered" evidence="8">
    <location>
        <begin position="229"/>
        <end position="254"/>
    </location>
</feature>
<dbReference type="OrthoDB" id="436852at2759"/>
<dbReference type="InterPro" id="IPR011011">
    <property type="entry name" value="Znf_FYVE_PHD"/>
</dbReference>
<dbReference type="PANTHER" id="PTHR11477:SF11">
    <property type="entry name" value="TRANSCRIPTION FACTOR BYE1"/>
    <property type="match status" value="1"/>
</dbReference>
<keyword evidence="6" id="KW-0862">Zinc</keyword>
<evidence type="ECO:0000256" key="4">
    <source>
        <dbReference type="ARBA" id="ARBA00022723"/>
    </source>
</evidence>
<dbReference type="Gene3D" id="3.30.40.10">
    <property type="entry name" value="Zinc/RING finger domain, C3HC4 (zinc finger)"/>
    <property type="match status" value="1"/>
</dbReference>
<dbReference type="InterPro" id="IPR003618">
    <property type="entry name" value="TFIIS_cen_dom"/>
</dbReference>
<dbReference type="Gene3D" id="1.10.472.30">
    <property type="entry name" value="Transcription elongation factor S-II, central domain"/>
    <property type="match status" value="1"/>
</dbReference>
<organism evidence="11 12">
    <name type="scientific">Sistotremastrum suecicum HHB10207 ss-3</name>
    <dbReference type="NCBI Taxonomy" id="1314776"/>
    <lineage>
        <taxon>Eukaryota</taxon>
        <taxon>Fungi</taxon>
        <taxon>Dikarya</taxon>
        <taxon>Basidiomycota</taxon>
        <taxon>Agaricomycotina</taxon>
        <taxon>Agaricomycetes</taxon>
        <taxon>Sistotremastrales</taxon>
        <taxon>Sistotremastraceae</taxon>
        <taxon>Sistotremastrum</taxon>
    </lineage>
</organism>
<feature type="region of interest" description="Disordered" evidence="8">
    <location>
        <begin position="1"/>
        <end position="30"/>
    </location>
</feature>
<comment type="similarity">
    <text evidence="2">Belongs to the BYE1 family.</text>
</comment>
<dbReference type="GO" id="GO:0001139">
    <property type="term" value="F:RNA polymerase II complex recruiting activity"/>
    <property type="evidence" value="ECO:0007669"/>
    <property type="project" value="TreeGrafter"/>
</dbReference>
<dbReference type="PANTHER" id="PTHR11477">
    <property type="entry name" value="TRANSCRIPTION FACTOR S-II ZINC FINGER DOMAIN-CONTAINING PROTEIN"/>
    <property type="match status" value="1"/>
</dbReference>
<dbReference type="InterPro" id="IPR019787">
    <property type="entry name" value="Znf_PHD-finger"/>
</dbReference>